<name>U1FXC3_ENDPU</name>
<proteinExistence type="predicted"/>
<dbReference type="HOGENOM" id="CLU_871632_0_0_1"/>
<keyword evidence="2" id="KW-1185">Reference proteome</keyword>
<organism evidence="1 2">
    <name type="scientific">Endocarpon pusillum (strain Z07020 / HMAS-L-300199)</name>
    <name type="common">Lichen-forming fungus</name>
    <dbReference type="NCBI Taxonomy" id="1263415"/>
    <lineage>
        <taxon>Eukaryota</taxon>
        <taxon>Fungi</taxon>
        <taxon>Dikarya</taxon>
        <taxon>Ascomycota</taxon>
        <taxon>Pezizomycotina</taxon>
        <taxon>Eurotiomycetes</taxon>
        <taxon>Chaetothyriomycetidae</taxon>
        <taxon>Verrucariales</taxon>
        <taxon>Verrucariaceae</taxon>
        <taxon>Endocarpon</taxon>
    </lineage>
</organism>
<dbReference type="RefSeq" id="XP_007804789.1">
    <property type="nucleotide sequence ID" value="XM_007806598.1"/>
</dbReference>
<dbReference type="GeneID" id="19236916"/>
<evidence type="ECO:0000313" key="2">
    <source>
        <dbReference type="Proteomes" id="UP000019373"/>
    </source>
</evidence>
<gene>
    <name evidence="1" type="ORF">EPUS_01861</name>
</gene>
<evidence type="ECO:0008006" key="3">
    <source>
        <dbReference type="Google" id="ProtNLM"/>
    </source>
</evidence>
<accession>U1FXC3</accession>
<dbReference type="AlphaFoldDB" id="U1FXC3"/>
<dbReference type="EMBL" id="KE721402">
    <property type="protein sequence ID" value="ERF69532.1"/>
    <property type="molecule type" value="Genomic_DNA"/>
</dbReference>
<reference evidence="2" key="1">
    <citation type="journal article" date="2014" name="BMC Genomics">
        <title>Genome characteristics reveal the impact of lichenization on lichen-forming fungus Endocarpon pusillum Hedwig (Verrucariales, Ascomycota).</title>
        <authorList>
            <person name="Wang Y.-Y."/>
            <person name="Liu B."/>
            <person name="Zhang X.-Y."/>
            <person name="Zhou Q.-M."/>
            <person name="Zhang T."/>
            <person name="Li H."/>
            <person name="Yu Y.-F."/>
            <person name="Zhang X.-L."/>
            <person name="Hao X.-Y."/>
            <person name="Wang M."/>
            <person name="Wang L."/>
            <person name="Wei J.-C."/>
        </authorList>
    </citation>
    <scope>NUCLEOTIDE SEQUENCE [LARGE SCALE GENOMIC DNA]</scope>
    <source>
        <strain evidence="2">Z07020 / HMAS-L-300199</strain>
    </source>
</reference>
<dbReference type="PANTHER" id="PTHR42085:SF1">
    <property type="entry name" value="F-BOX DOMAIN-CONTAINING PROTEIN"/>
    <property type="match status" value="1"/>
</dbReference>
<sequence>MAESNPHISITPTFLTLPIELRLQIYSQVFADSRIRLPLPPDHDRRNKDLIRGEQSQPHHLQFVCRQIYLEAHPIFYGTVTWHFLHQDALDSFFGPCEDQQRQQRIRWIKHIRLSCVDMLKLVPFPELTALKTVEIQVDGAAYFNYADGGGAMFDVQLSAGELSALARETIRETLAAASEYVRDVYESLRCQRKSSVLFLVDHTFCGKTGLRRIPVLAFVIFLGRCCYWMGPLMERLLLLMVTILDPVVMMLESMDCWWHDKIFSLHVMPLDMVFQCPTGGEASGGEIAFATGELPPVARFMLLETVERFEPVYGALAI</sequence>
<dbReference type="Proteomes" id="UP000019373">
    <property type="component" value="Unassembled WGS sequence"/>
</dbReference>
<dbReference type="PANTHER" id="PTHR42085">
    <property type="entry name" value="F-BOX DOMAIN-CONTAINING PROTEIN"/>
    <property type="match status" value="1"/>
</dbReference>
<dbReference type="OrthoDB" id="2951834at2759"/>
<protein>
    <recommendedName>
        <fullName evidence="3">F-box domain-containing protein</fullName>
    </recommendedName>
</protein>
<dbReference type="InterPro" id="IPR038883">
    <property type="entry name" value="AN11006-like"/>
</dbReference>
<evidence type="ECO:0000313" key="1">
    <source>
        <dbReference type="EMBL" id="ERF69532.1"/>
    </source>
</evidence>